<evidence type="ECO:0008006" key="3">
    <source>
        <dbReference type="Google" id="ProtNLM"/>
    </source>
</evidence>
<dbReference type="Gramene" id="Manes.05G007900.1.v8.1">
    <property type="protein sequence ID" value="Manes.05G007900.1.v8.1.CDS"/>
    <property type="gene ID" value="Manes.05G007900.v8.1"/>
</dbReference>
<dbReference type="PANTHER" id="PTHR22761:SF7">
    <property type="entry name" value="SNF7 FAMILY PROTEIN"/>
    <property type="match status" value="1"/>
</dbReference>
<dbReference type="GO" id="GO:0005771">
    <property type="term" value="C:multivesicular body"/>
    <property type="evidence" value="ECO:0000318"/>
    <property type="project" value="GO_Central"/>
</dbReference>
<evidence type="ECO:0000313" key="2">
    <source>
        <dbReference type="Proteomes" id="UP000091857"/>
    </source>
</evidence>
<dbReference type="GO" id="GO:0000815">
    <property type="term" value="C:ESCRT III complex"/>
    <property type="evidence" value="ECO:0000318"/>
    <property type="project" value="GO_Central"/>
</dbReference>
<dbReference type="OrthoDB" id="10250120at2759"/>
<dbReference type="AlphaFoldDB" id="A0A2C9VS87"/>
<reference evidence="2" key="1">
    <citation type="journal article" date="2016" name="Nat. Biotechnol.">
        <title>Sequencing wild and cultivated cassava and related species reveals extensive interspecific hybridization and genetic diversity.</title>
        <authorList>
            <person name="Bredeson J.V."/>
            <person name="Lyons J.B."/>
            <person name="Prochnik S.E."/>
            <person name="Wu G.A."/>
            <person name="Ha C.M."/>
            <person name="Edsinger-Gonzales E."/>
            <person name="Grimwood J."/>
            <person name="Schmutz J."/>
            <person name="Rabbi I.Y."/>
            <person name="Egesi C."/>
            <person name="Nauluvula P."/>
            <person name="Lebot V."/>
            <person name="Ndunguru J."/>
            <person name="Mkamilo G."/>
            <person name="Bart R.S."/>
            <person name="Setter T.L."/>
            <person name="Gleadow R.M."/>
            <person name="Kulakow P."/>
            <person name="Ferguson M.E."/>
            <person name="Rounsley S."/>
            <person name="Rokhsar D.S."/>
        </authorList>
    </citation>
    <scope>NUCLEOTIDE SEQUENCE [LARGE SCALE GENOMIC DNA]</scope>
    <source>
        <strain evidence="2">cv. AM560-2</strain>
    </source>
</reference>
<protein>
    <recommendedName>
        <fullName evidence="3">Charged multivesicular body protein 7</fullName>
    </recommendedName>
</protein>
<organism evidence="1 2">
    <name type="scientific">Manihot esculenta</name>
    <name type="common">Cassava</name>
    <name type="synonym">Jatropha manihot</name>
    <dbReference type="NCBI Taxonomy" id="3983"/>
    <lineage>
        <taxon>Eukaryota</taxon>
        <taxon>Viridiplantae</taxon>
        <taxon>Streptophyta</taxon>
        <taxon>Embryophyta</taxon>
        <taxon>Tracheophyta</taxon>
        <taxon>Spermatophyta</taxon>
        <taxon>Magnoliopsida</taxon>
        <taxon>eudicotyledons</taxon>
        <taxon>Gunneridae</taxon>
        <taxon>Pentapetalae</taxon>
        <taxon>rosids</taxon>
        <taxon>fabids</taxon>
        <taxon>Malpighiales</taxon>
        <taxon>Euphorbiaceae</taxon>
        <taxon>Crotonoideae</taxon>
        <taxon>Manihoteae</taxon>
        <taxon>Manihot</taxon>
    </lineage>
</organism>
<keyword evidence="2" id="KW-1185">Reference proteome</keyword>
<comment type="caution">
    <text evidence="1">The sequence shown here is derived from an EMBL/GenBank/DDBJ whole genome shotgun (WGS) entry which is preliminary data.</text>
</comment>
<dbReference type="Pfam" id="PF03357">
    <property type="entry name" value="Snf7"/>
    <property type="match status" value="1"/>
</dbReference>
<dbReference type="EMBL" id="CM004391">
    <property type="protein sequence ID" value="OAY48821.1"/>
    <property type="molecule type" value="Genomic_DNA"/>
</dbReference>
<dbReference type="GO" id="GO:0006900">
    <property type="term" value="P:vesicle budding from membrane"/>
    <property type="evidence" value="ECO:0000318"/>
    <property type="project" value="GO_Central"/>
</dbReference>
<accession>A0A2C9VS87</accession>
<dbReference type="STRING" id="3983.A0A2C9VS87"/>
<evidence type="ECO:0000313" key="1">
    <source>
        <dbReference type="EMBL" id="OAY48821.1"/>
    </source>
</evidence>
<dbReference type="Pfam" id="PF25880">
    <property type="entry name" value="WHD_CHMP7_1st"/>
    <property type="match status" value="1"/>
</dbReference>
<dbReference type="InterPro" id="IPR005024">
    <property type="entry name" value="Snf7_fam"/>
</dbReference>
<dbReference type="Proteomes" id="UP000091857">
    <property type="component" value="Chromosome 5"/>
</dbReference>
<gene>
    <name evidence="1" type="ORF">MANES_05G007900v8</name>
</gene>
<dbReference type="GO" id="GO:0032511">
    <property type="term" value="P:late endosome to vacuole transport via multivesicular body sorting pathway"/>
    <property type="evidence" value="ECO:0000318"/>
    <property type="project" value="GO_Central"/>
</dbReference>
<name>A0A2C9VS87_MANES</name>
<dbReference type="OMA" id="LQLQFMR"/>
<dbReference type="GO" id="GO:0009898">
    <property type="term" value="C:cytoplasmic side of plasma membrane"/>
    <property type="evidence" value="ECO:0000318"/>
    <property type="project" value="GO_Central"/>
</dbReference>
<proteinExistence type="predicted"/>
<dbReference type="PANTHER" id="PTHR22761">
    <property type="entry name" value="CHARGED MULTIVESICULAR BODY PROTEIN"/>
    <property type="match status" value="1"/>
</dbReference>
<dbReference type="Gene3D" id="6.10.140.1230">
    <property type="match status" value="1"/>
</dbReference>
<sequence length="434" mass="48719">MDSSVVREFIRKEFPDWDDEVIATARFKAFSGQRSDWESKYLFWRDLILKIARHLGIFLIGPSQVKNEWFNRGGLTPLCLDHVLFLMYSEGDVVRSVDFVDPTSGRLSQLFRKVRNLVVKSTTTLDLMLEDSVILTALLKEKATEIIKLLSQSHWTSSCIVTMRKFQDMCGGPNEASAVLSYLSGLGKAQFLSVNKKELIEGVKVSLSPAPVPTISSLDYDVLHLIWTTEKLQQQIDLIDRRYEISRKSALVYVKSGNKKMAIRHAREMKLASESREKCTSLLNRVEEILNAIMNAESTKKVTEAIQIGAQAMKQNRITMEEVDLCLEELEESIDSQKQVEKALESTPSYAGIEDEDVEEEFKKLEFEVGSDDLQPSVPRIGVSSTSGETGNLVSTDSLSDALSNLKLRDVSENQVFVGAMRTDGSKDLTLEAA</sequence>